<dbReference type="SUPFAM" id="SSF56235">
    <property type="entry name" value="N-terminal nucleophile aminohydrolases (Ntn hydrolases)"/>
    <property type="match status" value="1"/>
</dbReference>
<dbReference type="Gene3D" id="3.60.60.10">
    <property type="entry name" value="Penicillin V Acylase, Chain A"/>
    <property type="match status" value="1"/>
</dbReference>
<reference evidence="4 5" key="1">
    <citation type="submission" date="2019-05" db="EMBL/GenBank/DDBJ databases">
        <title>Culicoidintestinum kansasii gen. nov., sp. nov. from the gastrointestinal tract of the biting midge, Culicoides sonorensis.</title>
        <authorList>
            <person name="Neupane S."/>
            <person name="Ghosh A."/>
            <person name="Gunther S."/>
            <person name="Martin K."/>
            <person name="Zurek L."/>
        </authorList>
    </citation>
    <scope>NUCLEOTIDE SEQUENCE [LARGE SCALE GENOMIC DNA]</scope>
    <source>
        <strain evidence="4 5">CS-1</strain>
    </source>
</reference>
<dbReference type="PANTHER" id="PTHR35527:SF2">
    <property type="entry name" value="HYDROLASE"/>
    <property type="match status" value="1"/>
</dbReference>
<proteinExistence type="inferred from homology"/>
<dbReference type="OrthoDB" id="9794717at2"/>
<dbReference type="AlphaFoldDB" id="A0A5R8QCL7"/>
<accession>A0A5R8QCL7</accession>
<evidence type="ECO:0000256" key="2">
    <source>
        <dbReference type="ARBA" id="ARBA00022801"/>
    </source>
</evidence>
<comment type="similarity">
    <text evidence="1">Belongs to the peptidase C59 family.</text>
</comment>
<dbReference type="EMBL" id="VBWP01000004">
    <property type="protein sequence ID" value="TLG74309.1"/>
    <property type="molecule type" value="Genomic_DNA"/>
</dbReference>
<dbReference type="InterPro" id="IPR029132">
    <property type="entry name" value="CBAH/NAAA_C"/>
</dbReference>
<dbReference type="FunCoup" id="A0A5R8QCL7">
    <property type="interactions" value="8"/>
</dbReference>
<dbReference type="PANTHER" id="PTHR35527">
    <property type="entry name" value="CHOLOYLGLYCINE HYDROLASE"/>
    <property type="match status" value="1"/>
</dbReference>
<keyword evidence="5" id="KW-1185">Reference proteome</keyword>
<evidence type="ECO:0000313" key="4">
    <source>
        <dbReference type="EMBL" id="TLG74309.1"/>
    </source>
</evidence>
<dbReference type="RefSeq" id="WP_138190860.1">
    <property type="nucleotide sequence ID" value="NZ_VBWP01000004.1"/>
</dbReference>
<dbReference type="InterPro" id="IPR029055">
    <property type="entry name" value="Ntn_hydrolases_N"/>
</dbReference>
<protein>
    <submittedName>
        <fullName evidence="4">Choloylglycine hydrolase family protein</fullName>
    </submittedName>
</protein>
<dbReference type="Pfam" id="PF02275">
    <property type="entry name" value="CBAH"/>
    <property type="match status" value="1"/>
</dbReference>
<evidence type="ECO:0000313" key="5">
    <source>
        <dbReference type="Proteomes" id="UP000306912"/>
    </source>
</evidence>
<comment type="caution">
    <text evidence="4">The sequence shown here is derived from an EMBL/GenBank/DDBJ whole genome shotgun (WGS) entry which is preliminary data.</text>
</comment>
<gene>
    <name evidence="4" type="ORF">FEZ08_06270</name>
</gene>
<evidence type="ECO:0000256" key="1">
    <source>
        <dbReference type="ARBA" id="ARBA00006625"/>
    </source>
</evidence>
<name>A0A5R8QCL7_9FIRM</name>
<sequence length="331" mass="37274">MCTSITFKTDDQINMLARTMDFALVLDPVMTMMPRNYHWQSLYQITQPDSQFAFAGLSRSFDGHNYVFADGINEAGLACAVLYFPGYASYSESFATGKINLAPHEVVQWLLSSFNNLEDVKEAVTKLHLIDTPLPFLGTTPPLHWIVTDESGASIVIEPLAEGIKVYDNPIGVMTNSPDFNWHLTNIRNYIGIRPEQLTDITINGTTFKPFGQGAGTFGLPGDFTPPARFIRTVFNRHAMRNIHGEEEAIKAVYHILASVDIPRGSVITAQDSYDFTQHTACMVCQSRTYYFKTYDNNQINKLELMKENLEGSEPLTWSVPKEQNYHHLNG</sequence>
<dbReference type="CDD" id="cd00542">
    <property type="entry name" value="Ntn_PVA"/>
    <property type="match status" value="1"/>
</dbReference>
<dbReference type="InParanoid" id="A0A5R8QCL7"/>
<organism evidence="4 5">
    <name type="scientific">Culicoidibacter larvae</name>
    <dbReference type="NCBI Taxonomy" id="2579976"/>
    <lineage>
        <taxon>Bacteria</taxon>
        <taxon>Bacillati</taxon>
        <taxon>Bacillota</taxon>
        <taxon>Culicoidibacteria</taxon>
        <taxon>Culicoidibacterales</taxon>
        <taxon>Culicoidibacteraceae</taxon>
        <taxon>Culicoidibacter</taxon>
    </lineage>
</organism>
<dbReference type="InterPro" id="IPR052193">
    <property type="entry name" value="Peptidase_C59"/>
</dbReference>
<evidence type="ECO:0000259" key="3">
    <source>
        <dbReference type="Pfam" id="PF02275"/>
    </source>
</evidence>
<feature type="domain" description="Choloylglycine hydrolase/NAAA C-terminal" evidence="3">
    <location>
        <begin position="2"/>
        <end position="317"/>
    </location>
</feature>
<dbReference type="GO" id="GO:0016787">
    <property type="term" value="F:hydrolase activity"/>
    <property type="evidence" value="ECO:0007669"/>
    <property type="project" value="UniProtKB-KW"/>
</dbReference>
<keyword evidence="2 4" id="KW-0378">Hydrolase</keyword>
<dbReference type="Proteomes" id="UP000306912">
    <property type="component" value="Unassembled WGS sequence"/>
</dbReference>